<dbReference type="Pfam" id="PF02518">
    <property type="entry name" value="HATPase_c"/>
    <property type="match status" value="1"/>
</dbReference>
<dbReference type="InterPro" id="IPR036097">
    <property type="entry name" value="HisK_dim/P_sf"/>
</dbReference>
<dbReference type="SMART" id="SM00388">
    <property type="entry name" value="HisKA"/>
    <property type="match status" value="1"/>
</dbReference>
<comment type="subcellular location">
    <subcellularLocation>
        <location evidence="2">Membrane</location>
    </subcellularLocation>
</comment>
<name>A0A7C1JNT7_9CHLR</name>
<dbReference type="EMBL" id="DSMG01000210">
    <property type="protein sequence ID" value="HDX33902.1"/>
    <property type="molecule type" value="Genomic_DNA"/>
</dbReference>
<dbReference type="InterPro" id="IPR003660">
    <property type="entry name" value="HAMP_dom"/>
</dbReference>
<dbReference type="Pfam" id="PF00672">
    <property type="entry name" value="HAMP"/>
    <property type="match status" value="1"/>
</dbReference>
<dbReference type="Gene3D" id="3.30.565.10">
    <property type="entry name" value="Histidine kinase-like ATPase, C-terminal domain"/>
    <property type="match status" value="1"/>
</dbReference>
<keyword evidence="7" id="KW-0902">Two-component regulatory system</keyword>
<dbReference type="SUPFAM" id="SSF55874">
    <property type="entry name" value="ATPase domain of HSP90 chaperone/DNA topoisomerase II/histidine kinase"/>
    <property type="match status" value="1"/>
</dbReference>
<comment type="catalytic activity">
    <reaction evidence="1">
        <text>ATP + protein L-histidine = ADP + protein N-phospho-L-histidine.</text>
        <dbReference type="EC" id="2.7.13.3"/>
    </reaction>
</comment>
<dbReference type="FunFam" id="3.30.565.10:FF:000006">
    <property type="entry name" value="Sensor histidine kinase WalK"/>
    <property type="match status" value="1"/>
</dbReference>
<dbReference type="Pfam" id="PF00512">
    <property type="entry name" value="HisKA"/>
    <property type="match status" value="1"/>
</dbReference>
<keyword evidence="5" id="KW-0808">Transferase</keyword>
<dbReference type="SUPFAM" id="SSF47384">
    <property type="entry name" value="Homodimeric domain of signal transducing histidine kinase"/>
    <property type="match status" value="1"/>
</dbReference>
<keyword evidence="9" id="KW-0812">Transmembrane</keyword>
<dbReference type="EC" id="2.7.13.3" evidence="3"/>
<evidence type="ECO:0000256" key="9">
    <source>
        <dbReference type="SAM" id="Phobius"/>
    </source>
</evidence>
<dbReference type="InterPro" id="IPR036890">
    <property type="entry name" value="HATPase_C_sf"/>
</dbReference>
<evidence type="ECO:0000256" key="6">
    <source>
        <dbReference type="ARBA" id="ARBA00022777"/>
    </source>
</evidence>
<evidence type="ECO:0000256" key="5">
    <source>
        <dbReference type="ARBA" id="ARBA00022679"/>
    </source>
</evidence>
<evidence type="ECO:0000256" key="2">
    <source>
        <dbReference type="ARBA" id="ARBA00004370"/>
    </source>
</evidence>
<protein>
    <recommendedName>
        <fullName evidence="3">histidine kinase</fullName>
        <ecNumber evidence="3">2.7.13.3</ecNumber>
    </recommendedName>
</protein>
<feature type="transmembrane region" description="Helical" evidence="9">
    <location>
        <begin position="166"/>
        <end position="185"/>
    </location>
</feature>
<gene>
    <name evidence="12" type="ORF">ENQ20_20825</name>
</gene>
<evidence type="ECO:0000256" key="4">
    <source>
        <dbReference type="ARBA" id="ARBA00022553"/>
    </source>
</evidence>
<proteinExistence type="predicted"/>
<dbReference type="PROSITE" id="PS50885">
    <property type="entry name" value="HAMP"/>
    <property type="match status" value="1"/>
</dbReference>
<dbReference type="SUPFAM" id="SSF158472">
    <property type="entry name" value="HAMP domain-like"/>
    <property type="match status" value="1"/>
</dbReference>
<feature type="region of interest" description="Disordered" evidence="8">
    <location>
        <begin position="443"/>
        <end position="494"/>
    </location>
</feature>
<evidence type="ECO:0000256" key="7">
    <source>
        <dbReference type="ARBA" id="ARBA00023012"/>
    </source>
</evidence>
<dbReference type="PANTHER" id="PTHR43711">
    <property type="entry name" value="TWO-COMPONENT HISTIDINE KINASE"/>
    <property type="match status" value="1"/>
</dbReference>
<feature type="domain" description="HAMP" evidence="11">
    <location>
        <begin position="186"/>
        <end position="238"/>
    </location>
</feature>
<evidence type="ECO:0000259" key="10">
    <source>
        <dbReference type="PROSITE" id="PS50109"/>
    </source>
</evidence>
<keyword evidence="4" id="KW-0597">Phosphoprotein</keyword>
<sequence length="494" mass="53742">MLNRLWFRLTAAFALIIFIGMTVTVWLSSSAAAAQFEHFMVGAQMVRPAAMQDALIRYYAHRQSWEDLDVALPQLVREASDGPMIGMFGLMMGIPSNRIQIVDRSGRVLADSAGELGGPPLNEPPLQRWPLVYNGVEVGALVVEGALMGALSGEPQVLIEMITRTVFIAALIAAATALGLAALLMRQITLPLSRLMRAAQRIAAGDLSVRTPAYSNDEIGELTRVFNQMAASLEAQETLRRNLMADIAHELRTPLAGIQGAIEAMLDGIFPADTQNLAALHAEALLLGHLVDDLRTLANAEAGQLHLELSRVDLAEVSRTQVNAFQLRARERHISLRAETPPQPVWIEADALRIKQVLHNLLDNALRHTPEHGTVVVRLCVSQEHVILTVTDNGSGISAEDLPRVFDRFYRGDPSRQRATGGAGLGLAIARKLVEAHGGSIWVDSPAPGSNRGAEFGIRLPRRPIRSEALQRRPHAHPEGNASPEQRPDQGSGR</sequence>
<dbReference type="CDD" id="cd06225">
    <property type="entry name" value="HAMP"/>
    <property type="match status" value="1"/>
</dbReference>
<dbReference type="GO" id="GO:0000155">
    <property type="term" value="F:phosphorelay sensor kinase activity"/>
    <property type="evidence" value="ECO:0007669"/>
    <property type="project" value="InterPro"/>
</dbReference>
<dbReference type="PANTHER" id="PTHR43711:SF1">
    <property type="entry name" value="HISTIDINE KINASE 1"/>
    <property type="match status" value="1"/>
</dbReference>
<dbReference type="PRINTS" id="PR00344">
    <property type="entry name" value="BCTRLSENSOR"/>
</dbReference>
<dbReference type="Gene3D" id="6.10.340.10">
    <property type="match status" value="1"/>
</dbReference>
<keyword evidence="9" id="KW-0472">Membrane</keyword>
<evidence type="ECO:0000259" key="11">
    <source>
        <dbReference type="PROSITE" id="PS50885"/>
    </source>
</evidence>
<dbReference type="PROSITE" id="PS50109">
    <property type="entry name" value="HIS_KIN"/>
    <property type="match status" value="1"/>
</dbReference>
<dbReference type="InterPro" id="IPR005467">
    <property type="entry name" value="His_kinase_dom"/>
</dbReference>
<dbReference type="InterPro" id="IPR050736">
    <property type="entry name" value="Sensor_HK_Regulatory"/>
</dbReference>
<dbReference type="InterPro" id="IPR003661">
    <property type="entry name" value="HisK_dim/P_dom"/>
</dbReference>
<dbReference type="InterPro" id="IPR004358">
    <property type="entry name" value="Sig_transdc_His_kin-like_C"/>
</dbReference>
<dbReference type="CDD" id="cd00075">
    <property type="entry name" value="HATPase"/>
    <property type="match status" value="1"/>
</dbReference>
<keyword evidence="6" id="KW-0418">Kinase</keyword>
<dbReference type="Gene3D" id="1.10.287.130">
    <property type="match status" value="1"/>
</dbReference>
<dbReference type="CDD" id="cd00082">
    <property type="entry name" value="HisKA"/>
    <property type="match status" value="1"/>
</dbReference>
<accession>A0A7C1JNT7</accession>
<evidence type="ECO:0000256" key="3">
    <source>
        <dbReference type="ARBA" id="ARBA00012438"/>
    </source>
</evidence>
<comment type="caution">
    <text evidence="12">The sequence shown here is derived from an EMBL/GenBank/DDBJ whole genome shotgun (WGS) entry which is preliminary data.</text>
</comment>
<dbReference type="AlphaFoldDB" id="A0A7C1JNT7"/>
<dbReference type="SMART" id="SM00304">
    <property type="entry name" value="HAMP"/>
    <property type="match status" value="1"/>
</dbReference>
<keyword evidence="9" id="KW-1133">Transmembrane helix</keyword>
<dbReference type="SMART" id="SM00387">
    <property type="entry name" value="HATPase_c"/>
    <property type="match status" value="1"/>
</dbReference>
<evidence type="ECO:0000256" key="8">
    <source>
        <dbReference type="SAM" id="MobiDB-lite"/>
    </source>
</evidence>
<organism evidence="12">
    <name type="scientific">Caldilinea aerophila</name>
    <dbReference type="NCBI Taxonomy" id="133453"/>
    <lineage>
        <taxon>Bacteria</taxon>
        <taxon>Bacillati</taxon>
        <taxon>Chloroflexota</taxon>
        <taxon>Caldilineae</taxon>
        <taxon>Caldilineales</taxon>
        <taxon>Caldilineaceae</taxon>
        <taxon>Caldilinea</taxon>
    </lineage>
</organism>
<dbReference type="GO" id="GO:0016020">
    <property type="term" value="C:membrane"/>
    <property type="evidence" value="ECO:0007669"/>
    <property type="project" value="UniProtKB-SubCell"/>
</dbReference>
<feature type="domain" description="Histidine kinase" evidence="10">
    <location>
        <begin position="246"/>
        <end position="464"/>
    </location>
</feature>
<reference evidence="12" key="1">
    <citation type="journal article" date="2020" name="mSystems">
        <title>Genome- and Community-Level Interaction Insights into Carbon Utilization and Element Cycling Functions of Hydrothermarchaeota in Hydrothermal Sediment.</title>
        <authorList>
            <person name="Zhou Z."/>
            <person name="Liu Y."/>
            <person name="Xu W."/>
            <person name="Pan J."/>
            <person name="Luo Z.H."/>
            <person name="Li M."/>
        </authorList>
    </citation>
    <scope>NUCLEOTIDE SEQUENCE [LARGE SCALE GENOMIC DNA]</scope>
    <source>
        <strain evidence="12">SpSt-289</strain>
    </source>
</reference>
<evidence type="ECO:0000256" key="1">
    <source>
        <dbReference type="ARBA" id="ARBA00000085"/>
    </source>
</evidence>
<dbReference type="InterPro" id="IPR003594">
    <property type="entry name" value="HATPase_dom"/>
</dbReference>
<evidence type="ECO:0000313" key="12">
    <source>
        <dbReference type="EMBL" id="HDX33902.1"/>
    </source>
</evidence>